<dbReference type="AlphaFoldDB" id="A0A6G1I981"/>
<evidence type="ECO:0000256" key="1">
    <source>
        <dbReference type="SAM" id="Phobius"/>
    </source>
</evidence>
<name>A0A6G1I981_9PEZI</name>
<reference evidence="2" key="1">
    <citation type="journal article" date="2020" name="Stud. Mycol.">
        <title>101 Dothideomycetes genomes: a test case for predicting lifestyles and emergence of pathogens.</title>
        <authorList>
            <person name="Haridas S."/>
            <person name="Albert R."/>
            <person name="Binder M."/>
            <person name="Bloem J."/>
            <person name="Labutti K."/>
            <person name="Salamov A."/>
            <person name="Andreopoulos B."/>
            <person name="Baker S."/>
            <person name="Barry K."/>
            <person name="Bills G."/>
            <person name="Bluhm B."/>
            <person name="Cannon C."/>
            <person name="Castanera R."/>
            <person name="Culley D."/>
            <person name="Daum C."/>
            <person name="Ezra D."/>
            <person name="Gonzalez J."/>
            <person name="Henrissat B."/>
            <person name="Kuo A."/>
            <person name="Liang C."/>
            <person name="Lipzen A."/>
            <person name="Lutzoni F."/>
            <person name="Magnuson J."/>
            <person name="Mondo S."/>
            <person name="Nolan M."/>
            <person name="Ohm R."/>
            <person name="Pangilinan J."/>
            <person name="Park H.-J."/>
            <person name="Ramirez L."/>
            <person name="Alfaro M."/>
            <person name="Sun H."/>
            <person name="Tritt A."/>
            <person name="Yoshinaga Y."/>
            <person name="Zwiers L.-H."/>
            <person name="Turgeon B."/>
            <person name="Goodwin S."/>
            <person name="Spatafora J."/>
            <person name="Crous P."/>
            <person name="Grigoriev I."/>
        </authorList>
    </citation>
    <scope>NUCLEOTIDE SEQUENCE</scope>
    <source>
        <strain evidence="2">CBS 262.69</strain>
    </source>
</reference>
<accession>A0A6G1I981</accession>
<dbReference type="EMBL" id="ML996688">
    <property type="protein sequence ID" value="KAF2404734.1"/>
    <property type="molecule type" value="Genomic_DNA"/>
</dbReference>
<dbReference type="Proteomes" id="UP000799640">
    <property type="component" value="Unassembled WGS sequence"/>
</dbReference>
<keyword evidence="3" id="KW-1185">Reference proteome</keyword>
<organism evidence="2 3">
    <name type="scientific">Trichodelitschia bisporula</name>
    <dbReference type="NCBI Taxonomy" id="703511"/>
    <lineage>
        <taxon>Eukaryota</taxon>
        <taxon>Fungi</taxon>
        <taxon>Dikarya</taxon>
        <taxon>Ascomycota</taxon>
        <taxon>Pezizomycotina</taxon>
        <taxon>Dothideomycetes</taxon>
        <taxon>Dothideomycetes incertae sedis</taxon>
        <taxon>Phaeotrichales</taxon>
        <taxon>Phaeotrichaceae</taxon>
        <taxon>Trichodelitschia</taxon>
    </lineage>
</organism>
<feature type="transmembrane region" description="Helical" evidence="1">
    <location>
        <begin position="12"/>
        <end position="31"/>
    </location>
</feature>
<proteinExistence type="predicted"/>
<sequence length="74" mass="8470">MDRGMDHGVQRGWMHYILAEVYVAIMYFFIATALRRVAHTTLGPLNIGLLLHWILSRRDIALETIDSKTEGNAE</sequence>
<protein>
    <submittedName>
        <fullName evidence="2">Uncharacterized protein</fullName>
    </submittedName>
</protein>
<keyword evidence="1" id="KW-0812">Transmembrane</keyword>
<gene>
    <name evidence="2" type="ORF">EJ06DRAFT_553565</name>
</gene>
<evidence type="ECO:0000313" key="3">
    <source>
        <dbReference type="Proteomes" id="UP000799640"/>
    </source>
</evidence>
<keyword evidence="1" id="KW-0472">Membrane</keyword>
<evidence type="ECO:0000313" key="2">
    <source>
        <dbReference type="EMBL" id="KAF2404734.1"/>
    </source>
</evidence>
<keyword evidence="1" id="KW-1133">Transmembrane helix</keyword>